<proteinExistence type="predicted"/>
<dbReference type="CDD" id="cd00093">
    <property type="entry name" value="HTH_XRE"/>
    <property type="match status" value="1"/>
</dbReference>
<reference evidence="2 3" key="1">
    <citation type="submission" date="2018-02" db="EMBL/GenBank/DDBJ databases">
        <title>Subsurface microbial communities from deep shales in Ohio and West Virginia, USA.</title>
        <authorList>
            <person name="Wrighton K."/>
        </authorList>
    </citation>
    <scope>NUCLEOTIDE SEQUENCE [LARGE SCALE GENOMIC DNA]</scope>
    <source>
        <strain evidence="2 3">MARC-MIP3H16</strain>
    </source>
</reference>
<evidence type="ECO:0000259" key="1">
    <source>
        <dbReference type="PROSITE" id="PS50943"/>
    </source>
</evidence>
<accession>A0AB37A161</accession>
<dbReference type="InterPro" id="IPR001387">
    <property type="entry name" value="Cro/C1-type_HTH"/>
</dbReference>
<dbReference type="EMBL" id="PTIW01000001">
    <property type="protein sequence ID" value="PPK62807.1"/>
    <property type="molecule type" value="Genomic_DNA"/>
</dbReference>
<name>A0AB37A161_9BACT</name>
<dbReference type="Proteomes" id="UP000239861">
    <property type="component" value="Unassembled WGS sequence"/>
</dbReference>
<evidence type="ECO:0000313" key="2">
    <source>
        <dbReference type="EMBL" id="PPK62807.1"/>
    </source>
</evidence>
<dbReference type="SMART" id="SM00530">
    <property type="entry name" value="HTH_XRE"/>
    <property type="match status" value="1"/>
</dbReference>
<evidence type="ECO:0000313" key="3">
    <source>
        <dbReference type="Proteomes" id="UP000239861"/>
    </source>
</evidence>
<sequence>MIGERIKIIREAHKLSQKDFASKVNISLRTLQTYEQGKVEAVPFPVLKDIAENFHINLDWMFFGDGLMYKMINEQLQVSPYFTEALSIAENEQEIENCLKQFTKGKIIAKMFPESENFIGQMISIIFPKTERLILFLYRVLKYIEQDSLEIKNEQYKEFLISKIENFDLLGIQNIGHAFTKWDKNKLISLAESLTKNECKIILDDIAKSIDILKSNLDFLNKITY</sequence>
<dbReference type="PROSITE" id="PS50943">
    <property type="entry name" value="HTH_CROC1"/>
    <property type="match status" value="1"/>
</dbReference>
<comment type="caution">
    <text evidence="2">The sequence shown here is derived from an EMBL/GenBank/DDBJ whole genome shotgun (WGS) entry which is preliminary data.</text>
</comment>
<organism evidence="2 3">
    <name type="scientific">Malaciobacter marinus</name>
    <dbReference type="NCBI Taxonomy" id="505249"/>
    <lineage>
        <taxon>Bacteria</taxon>
        <taxon>Pseudomonadati</taxon>
        <taxon>Campylobacterota</taxon>
        <taxon>Epsilonproteobacteria</taxon>
        <taxon>Campylobacterales</taxon>
        <taxon>Arcobacteraceae</taxon>
        <taxon>Malaciobacter</taxon>
    </lineage>
</organism>
<dbReference type="Pfam" id="PF12844">
    <property type="entry name" value="HTH_19"/>
    <property type="match status" value="1"/>
</dbReference>
<feature type="domain" description="HTH cro/C1-type" evidence="1">
    <location>
        <begin position="6"/>
        <end position="61"/>
    </location>
</feature>
<dbReference type="AlphaFoldDB" id="A0AB37A161"/>
<dbReference type="RefSeq" id="WP_104411518.1">
    <property type="nucleotide sequence ID" value="NZ_PTIW01000001.1"/>
</dbReference>
<gene>
    <name evidence="2" type="ORF">B0F89_1015</name>
</gene>
<dbReference type="GO" id="GO:0003677">
    <property type="term" value="F:DNA binding"/>
    <property type="evidence" value="ECO:0007669"/>
    <property type="project" value="InterPro"/>
</dbReference>
<dbReference type="InterPro" id="IPR010982">
    <property type="entry name" value="Lambda_DNA-bd_dom_sf"/>
</dbReference>
<dbReference type="Gene3D" id="1.10.260.40">
    <property type="entry name" value="lambda repressor-like DNA-binding domains"/>
    <property type="match status" value="1"/>
</dbReference>
<dbReference type="SUPFAM" id="SSF47413">
    <property type="entry name" value="lambda repressor-like DNA-binding domains"/>
    <property type="match status" value="1"/>
</dbReference>
<protein>
    <submittedName>
        <fullName evidence="2">Helix-turn-helix protein</fullName>
    </submittedName>
</protein>